<dbReference type="PANTHER" id="PTHR33744:SF15">
    <property type="entry name" value="CARBOHYDRATE DIACID REGULATOR"/>
    <property type="match status" value="1"/>
</dbReference>
<dbReference type="InterPro" id="IPR042070">
    <property type="entry name" value="PucR_C-HTH_sf"/>
</dbReference>
<protein>
    <submittedName>
        <fullName evidence="2">Helix-turn-helix domain-containing protein</fullName>
    </submittedName>
</protein>
<dbReference type="Proteomes" id="UP000823902">
    <property type="component" value="Unassembled WGS sequence"/>
</dbReference>
<proteinExistence type="predicted"/>
<name>A0A9D2TM12_9FIRM</name>
<dbReference type="Gene3D" id="1.10.10.2840">
    <property type="entry name" value="PucR C-terminal helix-turn-helix domain"/>
    <property type="match status" value="1"/>
</dbReference>
<dbReference type="InterPro" id="IPR051448">
    <property type="entry name" value="CdaR-like_regulators"/>
</dbReference>
<evidence type="ECO:0000313" key="3">
    <source>
        <dbReference type="Proteomes" id="UP000823902"/>
    </source>
</evidence>
<dbReference type="Pfam" id="PF05651">
    <property type="entry name" value="Diacid_rec"/>
    <property type="match status" value="1"/>
</dbReference>
<gene>
    <name evidence="2" type="ORF">H9697_10115</name>
</gene>
<evidence type="ECO:0000313" key="2">
    <source>
        <dbReference type="EMBL" id="HJC75280.1"/>
    </source>
</evidence>
<dbReference type="PANTHER" id="PTHR33744">
    <property type="entry name" value="CARBOHYDRATE DIACID REGULATOR"/>
    <property type="match status" value="1"/>
</dbReference>
<reference evidence="2" key="2">
    <citation type="submission" date="2021-04" db="EMBL/GenBank/DDBJ databases">
        <authorList>
            <person name="Gilroy R."/>
        </authorList>
    </citation>
    <scope>NUCLEOTIDE SEQUENCE</scope>
    <source>
        <strain evidence="2">CHK196-7946</strain>
    </source>
</reference>
<feature type="domain" description="Putative sugar diacid recognition" evidence="1">
    <location>
        <begin position="3"/>
        <end position="130"/>
    </location>
</feature>
<comment type="caution">
    <text evidence="2">The sequence shown here is derived from an EMBL/GenBank/DDBJ whole genome shotgun (WGS) entry which is preliminary data.</text>
</comment>
<organism evidence="2 3">
    <name type="scientific">Candidatus Mediterraneibacter faecavium</name>
    <dbReference type="NCBI Taxonomy" id="2838668"/>
    <lineage>
        <taxon>Bacteria</taxon>
        <taxon>Bacillati</taxon>
        <taxon>Bacillota</taxon>
        <taxon>Clostridia</taxon>
        <taxon>Lachnospirales</taxon>
        <taxon>Lachnospiraceae</taxon>
        <taxon>Mediterraneibacter</taxon>
    </lineage>
</organism>
<evidence type="ECO:0000259" key="1">
    <source>
        <dbReference type="Pfam" id="PF05651"/>
    </source>
</evidence>
<dbReference type="InterPro" id="IPR008599">
    <property type="entry name" value="Diacid_rec"/>
</dbReference>
<reference evidence="2" key="1">
    <citation type="journal article" date="2021" name="PeerJ">
        <title>Extensive microbial diversity within the chicken gut microbiome revealed by metagenomics and culture.</title>
        <authorList>
            <person name="Gilroy R."/>
            <person name="Ravi A."/>
            <person name="Getino M."/>
            <person name="Pursley I."/>
            <person name="Horton D.L."/>
            <person name="Alikhan N.F."/>
            <person name="Baker D."/>
            <person name="Gharbi K."/>
            <person name="Hall N."/>
            <person name="Watson M."/>
            <person name="Adriaenssens E.M."/>
            <person name="Foster-Nyarko E."/>
            <person name="Jarju S."/>
            <person name="Secka A."/>
            <person name="Antonio M."/>
            <person name="Oren A."/>
            <person name="Chaudhuri R.R."/>
            <person name="La Ragione R."/>
            <person name="Hildebrand F."/>
            <person name="Pallen M.J."/>
        </authorList>
    </citation>
    <scope>NUCLEOTIDE SEQUENCE</scope>
    <source>
        <strain evidence="2">CHK196-7946</strain>
    </source>
</reference>
<accession>A0A9D2TM12</accession>
<dbReference type="AlphaFoldDB" id="A0A9D2TM12"/>
<dbReference type="EMBL" id="DWVY01000051">
    <property type="protein sequence ID" value="HJC75280.1"/>
    <property type="molecule type" value="Genomic_DNA"/>
</dbReference>
<sequence>MLEVSLAEKLIEQITRYTDYNVNIMNGDGIIIASRDPDRISAYHEPAWRILHGKEDIITVDSDSDYPGVSRGINMAIEIDGRRAGVVGVTGDPDEIRPIALIIKMSIETMIRYEDQKMRMLRRRTKEECLLEMILTDEAPDPGRLRGLMKELGYRTDVPRTAVLCRTVKSGRQAVLSLMKSSPLYRKDDILLLPGEEYILLFKSGISAPSPGQHTAILKEHQLLAGEYLQWISDHLSPRDMVCSFYAGTLQNTPLQYHAAYMHCKWLEKHTDGPGRIVSFYDHIGEYTAQCIPFRELQQIYSVYGDAMPEELRARCLEIAGSLIDSDFNIAAAARKTYMHKNTFTYQYNKLCGQLGIDPRSSSLDKWFMTFLYYYLKRAAAPESREQHK</sequence>